<dbReference type="NCBIfam" id="TIGR04085">
    <property type="entry name" value="rSAM_more_4Fe4S"/>
    <property type="match status" value="1"/>
</dbReference>
<dbReference type="SFLD" id="SFLDG01386">
    <property type="entry name" value="main_SPASM_domain-containing"/>
    <property type="match status" value="1"/>
</dbReference>
<dbReference type="SFLD" id="SFLDG01067">
    <property type="entry name" value="SPASM/twitch_domain_containing"/>
    <property type="match status" value="1"/>
</dbReference>
<dbReference type="RefSeq" id="WP_253716584.1">
    <property type="nucleotide sequence ID" value="NZ_CP051522.1"/>
</dbReference>
<dbReference type="GO" id="GO:0051539">
    <property type="term" value="F:4 iron, 4 sulfur cluster binding"/>
    <property type="evidence" value="ECO:0007669"/>
    <property type="project" value="UniProtKB-KW"/>
</dbReference>
<evidence type="ECO:0000256" key="4">
    <source>
        <dbReference type="ARBA" id="ARBA00022723"/>
    </source>
</evidence>
<dbReference type="Proteomes" id="UP001056981">
    <property type="component" value="Chromosome"/>
</dbReference>
<dbReference type="Gene3D" id="3.20.20.70">
    <property type="entry name" value="Aldolase class I"/>
    <property type="match status" value="1"/>
</dbReference>
<evidence type="ECO:0000256" key="3">
    <source>
        <dbReference type="ARBA" id="ARBA00022691"/>
    </source>
</evidence>
<sequence>MYVAPFQIDFDVTLACNYSCKHCNVSAGERMCNELTTHEILKILQEASEIGVSDMSITGGEPLLRKDILDILDFACNNTFFTNVCLNTNGLLLTDDLIFEFKKRMPNIHIAVSLDGYNPKTYSNLRRLKNKVNTPMSKEFQIVSNNIRKLITNGIKTNINYTVTSTTINDMYQTYDYIKSLGVQILLAIKFFPFGFGKIHEDELELDFKTWEQWLINLTQLKLTNTYYEGIRISVPCPWEIYLPLLNAGYTEEDIEFVWGSQTPLKSSNYKKMRDIGCHAGVTNCAISPNGDVYPCGTISTNGKYLVCGNLHEDSLENIWLHSKKLQELRTIELKDLGSACNKCDIKHICGGGCRSRAFSRYGYLKAPDYLCPINSNSIKQE</sequence>
<dbReference type="CDD" id="cd01335">
    <property type="entry name" value="Radical_SAM"/>
    <property type="match status" value="1"/>
</dbReference>
<evidence type="ECO:0000313" key="8">
    <source>
        <dbReference type="EMBL" id="UTC99587.1"/>
    </source>
</evidence>
<dbReference type="InterPro" id="IPR023885">
    <property type="entry name" value="4Fe4S-binding_SPASM_dom"/>
</dbReference>
<dbReference type="InterPro" id="IPR017200">
    <property type="entry name" value="PqqE-like"/>
</dbReference>
<evidence type="ECO:0000256" key="2">
    <source>
        <dbReference type="ARBA" id="ARBA00022485"/>
    </source>
</evidence>
<evidence type="ECO:0000256" key="5">
    <source>
        <dbReference type="ARBA" id="ARBA00023004"/>
    </source>
</evidence>
<dbReference type="PANTHER" id="PTHR11228">
    <property type="entry name" value="RADICAL SAM DOMAIN PROTEIN"/>
    <property type="match status" value="1"/>
</dbReference>
<dbReference type="CDD" id="cd21123">
    <property type="entry name" value="SPASM_MftC-like"/>
    <property type="match status" value="1"/>
</dbReference>
<proteinExistence type="predicted"/>
<dbReference type="Pfam" id="PF04055">
    <property type="entry name" value="Radical_SAM"/>
    <property type="match status" value="1"/>
</dbReference>
<evidence type="ECO:0000256" key="6">
    <source>
        <dbReference type="ARBA" id="ARBA00023014"/>
    </source>
</evidence>
<dbReference type="Pfam" id="PF13186">
    <property type="entry name" value="SPASM"/>
    <property type="match status" value="1"/>
</dbReference>
<dbReference type="PROSITE" id="PS51918">
    <property type="entry name" value="RADICAL_SAM"/>
    <property type="match status" value="1"/>
</dbReference>
<dbReference type="SFLD" id="SFLDS00029">
    <property type="entry name" value="Radical_SAM"/>
    <property type="match status" value="1"/>
</dbReference>
<evidence type="ECO:0000259" key="7">
    <source>
        <dbReference type="PROSITE" id="PS51918"/>
    </source>
</evidence>
<dbReference type="InterPro" id="IPR013785">
    <property type="entry name" value="Aldolase_TIM"/>
</dbReference>
<dbReference type="GO" id="GO:0046872">
    <property type="term" value="F:metal ion binding"/>
    <property type="evidence" value="ECO:0007669"/>
    <property type="project" value="UniProtKB-KW"/>
</dbReference>
<dbReference type="PANTHER" id="PTHR11228:SF7">
    <property type="entry name" value="PQQA PEPTIDE CYCLASE"/>
    <property type="match status" value="1"/>
</dbReference>
<dbReference type="EMBL" id="CP051635">
    <property type="protein sequence ID" value="UTC99587.1"/>
    <property type="molecule type" value="Genomic_DNA"/>
</dbReference>
<dbReference type="InterPro" id="IPR007197">
    <property type="entry name" value="rSAM"/>
</dbReference>
<dbReference type="GO" id="GO:0003824">
    <property type="term" value="F:catalytic activity"/>
    <property type="evidence" value="ECO:0007669"/>
    <property type="project" value="InterPro"/>
</dbReference>
<keyword evidence="4" id="KW-0479">Metal-binding</keyword>
<dbReference type="InterPro" id="IPR050377">
    <property type="entry name" value="Radical_SAM_PqqE_MftC-like"/>
</dbReference>
<name>A0A9Q9BL71_TREDN</name>
<dbReference type="PIRSF" id="PIRSF037420">
    <property type="entry name" value="PQQ_syn_pqqE"/>
    <property type="match status" value="1"/>
</dbReference>
<keyword evidence="5" id="KW-0408">Iron</keyword>
<comment type="cofactor">
    <cofactor evidence="1">
        <name>[4Fe-4S] cluster</name>
        <dbReference type="ChEBI" id="CHEBI:49883"/>
    </cofactor>
</comment>
<keyword evidence="3" id="KW-0949">S-adenosyl-L-methionine</keyword>
<keyword evidence="6" id="KW-0411">Iron-sulfur</keyword>
<evidence type="ECO:0000313" key="9">
    <source>
        <dbReference type="Proteomes" id="UP001056981"/>
    </source>
</evidence>
<dbReference type="AlphaFoldDB" id="A0A9Q9BL71"/>
<accession>A0A9Q9BL71</accession>
<organism evidence="8 9">
    <name type="scientific">Treponema denticola</name>
    <dbReference type="NCBI Taxonomy" id="158"/>
    <lineage>
        <taxon>Bacteria</taxon>
        <taxon>Pseudomonadati</taxon>
        <taxon>Spirochaetota</taxon>
        <taxon>Spirochaetia</taxon>
        <taxon>Spirochaetales</taxon>
        <taxon>Treponemataceae</taxon>
        <taxon>Treponema</taxon>
    </lineage>
</organism>
<dbReference type="InterPro" id="IPR058240">
    <property type="entry name" value="rSAM_sf"/>
</dbReference>
<keyword evidence="2" id="KW-0004">4Fe-4S</keyword>
<protein>
    <submittedName>
        <fullName evidence="8">Radical SAM protein</fullName>
    </submittedName>
</protein>
<feature type="domain" description="Radical SAM core" evidence="7">
    <location>
        <begin position="2"/>
        <end position="222"/>
    </location>
</feature>
<dbReference type="SUPFAM" id="SSF102114">
    <property type="entry name" value="Radical SAM enzymes"/>
    <property type="match status" value="1"/>
</dbReference>
<reference evidence="8" key="1">
    <citation type="submission" date="2020-04" db="EMBL/GenBank/DDBJ databases">
        <title>Comparative genomics of oral phylogroup-2 Treponema strains.</title>
        <authorList>
            <person name="Zeng H."/>
            <person name="Chan Y.K."/>
            <person name="Watt R.M."/>
        </authorList>
    </citation>
    <scope>NUCLEOTIDE SEQUENCE</scope>
    <source>
        <strain evidence="8">OMZ 905</strain>
    </source>
</reference>
<evidence type="ECO:0000256" key="1">
    <source>
        <dbReference type="ARBA" id="ARBA00001966"/>
    </source>
</evidence>
<gene>
    <name evidence="8" type="ORF">E4N86_02245</name>
</gene>